<evidence type="ECO:0000256" key="5">
    <source>
        <dbReference type="ARBA" id="ARBA00023043"/>
    </source>
</evidence>
<feature type="repeat" description="ANK" evidence="6">
    <location>
        <begin position="646"/>
        <end position="678"/>
    </location>
</feature>
<dbReference type="PANTHER" id="PTHR24198">
    <property type="entry name" value="ANKYRIN REPEAT AND PROTEIN KINASE DOMAIN-CONTAINING PROTEIN"/>
    <property type="match status" value="1"/>
</dbReference>
<evidence type="ECO:0000259" key="8">
    <source>
        <dbReference type="SMART" id="SM00291"/>
    </source>
</evidence>
<evidence type="ECO:0000256" key="3">
    <source>
        <dbReference type="ARBA" id="ARBA00022771"/>
    </source>
</evidence>
<dbReference type="PRINTS" id="PR01415">
    <property type="entry name" value="ANKYRIN"/>
</dbReference>
<dbReference type="SUPFAM" id="SSF48403">
    <property type="entry name" value="Ankyrin repeat"/>
    <property type="match status" value="3"/>
</dbReference>
<comment type="caution">
    <text evidence="9">The sequence shown here is derived from an EMBL/GenBank/DDBJ whole genome shotgun (WGS) entry which is preliminary data.</text>
</comment>
<evidence type="ECO:0000256" key="6">
    <source>
        <dbReference type="PROSITE-ProRule" id="PRU00023"/>
    </source>
</evidence>
<dbReference type="PANTHER" id="PTHR24198:SF165">
    <property type="entry name" value="ANKYRIN REPEAT-CONTAINING PROTEIN-RELATED"/>
    <property type="match status" value="1"/>
</dbReference>
<evidence type="ECO:0000313" key="9">
    <source>
        <dbReference type="EMBL" id="KAJ4019683.1"/>
    </source>
</evidence>
<feature type="repeat" description="ANK" evidence="6">
    <location>
        <begin position="995"/>
        <end position="1027"/>
    </location>
</feature>
<feature type="compositionally biased region" description="Basic and acidic residues" evidence="7">
    <location>
        <begin position="1354"/>
        <end position="1378"/>
    </location>
</feature>
<dbReference type="Proteomes" id="UP001152130">
    <property type="component" value="Unassembled WGS sequence"/>
</dbReference>
<evidence type="ECO:0000256" key="7">
    <source>
        <dbReference type="SAM" id="MobiDB-lite"/>
    </source>
</evidence>
<dbReference type="PROSITE" id="PS50297">
    <property type="entry name" value="ANK_REP_REGION"/>
    <property type="match status" value="5"/>
</dbReference>
<dbReference type="EMBL" id="JAPDHF010000004">
    <property type="protein sequence ID" value="KAJ4019683.1"/>
    <property type="molecule type" value="Genomic_DNA"/>
</dbReference>
<feature type="region of interest" description="Disordered" evidence="7">
    <location>
        <begin position="1347"/>
        <end position="1398"/>
    </location>
</feature>
<dbReference type="Pfam" id="PF00023">
    <property type="entry name" value="Ank"/>
    <property type="match status" value="1"/>
</dbReference>
<dbReference type="InterPro" id="IPR002110">
    <property type="entry name" value="Ankyrin_rpt"/>
</dbReference>
<dbReference type="Pfam" id="PF00569">
    <property type="entry name" value="ZZ"/>
    <property type="match status" value="1"/>
</dbReference>
<keyword evidence="4" id="KW-0862">Zinc</keyword>
<dbReference type="SMART" id="SM00248">
    <property type="entry name" value="ANK"/>
    <property type="match status" value="16"/>
</dbReference>
<dbReference type="CDD" id="cd02249">
    <property type="entry name" value="ZZ"/>
    <property type="match status" value="1"/>
</dbReference>
<dbReference type="GO" id="GO:0008270">
    <property type="term" value="F:zinc ion binding"/>
    <property type="evidence" value="ECO:0007669"/>
    <property type="project" value="UniProtKB-KW"/>
</dbReference>
<feature type="repeat" description="ANK" evidence="6">
    <location>
        <begin position="1173"/>
        <end position="1205"/>
    </location>
</feature>
<feature type="domain" description="ZZ-type" evidence="8">
    <location>
        <begin position="1299"/>
        <end position="1342"/>
    </location>
</feature>
<name>A0A9W8PXR1_9HYPO</name>
<dbReference type="SMART" id="SM00291">
    <property type="entry name" value="ZnF_ZZ"/>
    <property type="match status" value="1"/>
</dbReference>
<reference evidence="9" key="1">
    <citation type="submission" date="2022-10" db="EMBL/GenBank/DDBJ databases">
        <title>Fusarium specimens isolated from Avocado Roots.</title>
        <authorList>
            <person name="Stajich J."/>
            <person name="Roper C."/>
            <person name="Heimlech-Rivalta G."/>
        </authorList>
    </citation>
    <scope>NUCLEOTIDE SEQUENCE</scope>
    <source>
        <strain evidence="9">CF00143</strain>
    </source>
</reference>
<keyword evidence="10" id="KW-1185">Reference proteome</keyword>
<keyword evidence="5 6" id="KW-0040">ANK repeat</keyword>
<evidence type="ECO:0000313" key="10">
    <source>
        <dbReference type="Proteomes" id="UP001152130"/>
    </source>
</evidence>
<dbReference type="Gene3D" id="3.30.60.90">
    <property type="match status" value="1"/>
</dbReference>
<gene>
    <name evidence="9" type="ORF">NW766_003441</name>
</gene>
<dbReference type="InterPro" id="IPR000433">
    <property type="entry name" value="Znf_ZZ"/>
</dbReference>
<feature type="repeat" description="ANK" evidence="6">
    <location>
        <begin position="1028"/>
        <end position="1060"/>
    </location>
</feature>
<accession>A0A9W8PXR1</accession>
<dbReference type="GO" id="GO:0005737">
    <property type="term" value="C:cytoplasm"/>
    <property type="evidence" value="ECO:0007669"/>
    <property type="project" value="TreeGrafter"/>
</dbReference>
<keyword evidence="1" id="KW-0479">Metal-binding</keyword>
<dbReference type="Pfam" id="PF12796">
    <property type="entry name" value="Ank_2"/>
    <property type="match status" value="5"/>
</dbReference>
<evidence type="ECO:0000256" key="1">
    <source>
        <dbReference type="ARBA" id="ARBA00022723"/>
    </source>
</evidence>
<dbReference type="Gene3D" id="1.25.40.20">
    <property type="entry name" value="Ankyrin repeat-containing domain"/>
    <property type="match status" value="3"/>
</dbReference>
<organism evidence="9 10">
    <name type="scientific">Fusarium irregulare</name>
    <dbReference type="NCBI Taxonomy" id="2494466"/>
    <lineage>
        <taxon>Eukaryota</taxon>
        <taxon>Fungi</taxon>
        <taxon>Dikarya</taxon>
        <taxon>Ascomycota</taxon>
        <taxon>Pezizomycotina</taxon>
        <taxon>Sordariomycetes</taxon>
        <taxon>Hypocreomycetidae</taxon>
        <taxon>Hypocreales</taxon>
        <taxon>Nectriaceae</taxon>
        <taxon>Fusarium</taxon>
        <taxon>Fusarium incarnatum-equiseti species complex</taxon>
    </lineage>
</organism>
<feature type="repeat" description="ANK" evidence="6">
    <location>
        <begin position="749"/>
        <end position="781"/>
    </location>
</feature>
<protein>
    <recommendedName>
        <fullName evidence="8">ZZ-type domain-containing protein</fullName>
    </recommendedName>
</protein>
<dbReference type="InterPro" id="IPR043145">
    <property type="entry name" value="Znf_ZZ_sf"/>
</dbReference>
<feature type="repeat" description="ANK" evidence="6">
    <location>
        <begin position="889"/>
        <end position="921"/>
    </location>
</feature>
<evidence type="ECO:0000256" key="2">
    <source>
        <dbReference type="ARBA" id="ARBA00022737"/>
    </source>
</evidence>
<feature type="compositionally biased region" description="Acidic residues" evidence="7">
    <location>
        <begin position="1379"/>
        <end position="1398"/>
    </location>
</feature>
<dbReference type="InterPro" id="IPR036770">
    <property type="entry name" value="Ankyrin_rpt-contain_sf"/>
</dbReference>
<dbReference type="SUPFAM" id="SSF57850">
    <property type="entry name" value="RING/U-box"/>
    <property type="match status" value="1"/>
</dbReference>
<sequence>MLWHFWPDSNAEAMASVELNFLTQTKSWTVEDLYQIFMKLRYRFIYIQDLTFFISCIDQCPEDERRWFMERLFKEQRYREASFRIIISTSSNDGLGIGSVTPNRQVNVAGVLTPDRQINVADCPLFERPQDKLLLDLMADLDELVTTRPVYNAFLTRIKDLLREYHQMPKVARLILAWLASSHRGKNQAELGAVIESLSPASADNIVNVFIQHLSSSLQENAKTAFNWIQHAMEPWSVDALVEALALYASPDRDPCLSDLDKKAMMDELVEMLGGIIIVENFDVKFCHPSFYQVTGLMGDHSRKEYVARVHSEIATTCLRYFKLESAERFLSELWSQSITGSSEEPLEPLVVYHQRDSMAEYAVRFWSEHYKLSGALQPEPLVRDLFGNRNYRARWEIPYWLFSNPFTRSGRHYISNLPVFAMLGLQGLLEEDLLFERGQPRITKDCWFAITEAIRSGNTQIARRLLRLAEVDEEELQVALTWAAARNDLAIIQDLLAKIPNVQSFKWPENLIHRAAAMGQDKLLSAMLTSDCDVNKIGIYWQAPPAIVAAWRNQLSSLEVLLTSEKELDLSITDGFGDSLLVFAARAGSPDLIKLVIRAMWGDTEIRDDVSTRELFVRAAVIRSAHEAVALLLDSGAGCTENSGDDQPLLWLSADSGLLECVRILLSHGVDVNADSSGWTPIYSAVSKGYADIASLLLEHHPKLRLDITPSGQDTILVRAICSGNVKLASQLIESGAVVDMIDDNDTYNKTPLARACALGNVEMVKLLMENGADVNYTGGISDPPLFAALYHTKGEVAKYLLNNSEPEVAWKGPEGISVVHAAYDMPEMLLEVLKRGPPIDGTGIWGTVLHTSARHGHSDSVQMLLDNDPKPDLELRMPDESSNQGNIGYTALQLACQVCSFGCVKALLEAGANPRAINPNDEDLVDILLRTPTESQDRVKCLRLLFSEPHNLPKERVDEQGRTRLHRIRQSTSVDVVRRFTSFVSDLDVLDQKGYTPLAVAVSEGNLDVARYLIELGAKVNIFSPDFGSILHIAVGNGSIDLAKLLIGAGADPEMVDLYYGESLMYTALGIDDTRSLHCMVRYLVDEAKVSIDNVGGLWRYPVLRAAYMTSLGTGRGTALLKFLIRRNARLDVTDDQGRNMMHFISASSGYGSDFKALLREGSSIDTADRFGRMPIHFAAANSNPDILFYLLRSGKVVDIDVRDLDKWTPLMWAARSGNKLGIELLLDEGADIWARSVSSDSREGWSPLKLARWSGLPTSTGEERLEPLPHQRSRVDQNGLEEVWDDDFHKTKAGDFKPYALCDSCLTIMLGIRWKCMECKVAFDLCFKCLPNRSSIHNPDHSFESIGPLYRQDDDRESVTSQVTKEEMLSNHEADAILEEERESTSDDLDLDSDG</sequence>
<proteinExistence type="predicted"/>
<evidence type="ECO:0000256" key="4">
    <source>
        <dbReference type="ARBA" id="ARBA00022833"/>
    </source>
</evidence>
<keyword evidence="2" id="KW-0677">Repeat</keyword>
<feature type="repeat" description="ANK" evidence="6">
    <location>
        <begin position="1208"/>
        <end position="1240"/>
    </location>
</feature>
<keyword evidence="3" id="KW-0863">Zinc-finger</keyword>
<dbReference type="PROSITE" id="PS50088">
    <property type="entry name" value="ANK_REPEAT"/>
    <property type="match status" value="7"/>
</dbReference>